<dbReference type="EMBL" id="AP024145">
    <property type="protein sequence ID" value="BCM82425.1"/>
    <property type="molecule type" value="Genomic_DNA"/>
</dbReference>
<evidence type="ECO:0000259" key="1">
    <source>
        <dbReference type="Pfam" id="PF07484"/>
    </source>
</evidence>
<organism evidence="2 3">
    <name type="scientific">Methylobacterium indicum</name>
    <dbReference type="NCBI Taxonomy" id="1775910"/>
    <lineage>
        <taxon>Bacteria</taxon>
        <taxon>Pseudomonadati</taxon>
        <taxon>Pseudomonadota</taxon>
        <taxon>Alphaproteobacteria</taxon>
        <taxon>Hyphomicrobiales</taxon>
        <taxon>Methylobacteriaceae</taxon>
        <taxon>Methylobacterium</taxon>
    </lineage>
</organism>
<dbReference type="Proteomes" id="UP000663508">
    <property type="component" value="Chromosome"/>
</dbReference>
<gene>
    <name evidence="2" type="ORF">mvi_08860</name>
</gene>
<reference evidence="2" key="1">
    <citation type="submission" date="2020-11" db="EMBL/GenBank/DDBJ databases">
        <title>Complete genome sequence of a novel pathogenic Methylobacterium strain isolated from rice in Vietnam.</title>
        <authorList>
            <person name="Lai K."/>
            <person name="Okazaki S."/>
            <person name="Higashi K."/>
            <person name="Mori H."/>
            <person name="Toyoda A."/>
            <person name="Kurokawa K."/>
        </authorList>
    </citation>
    <scope>NUCLEOTIDE SEQUENCE</scope>
    <source>
        <strain evidence="2">VL1</strain>
    </source>
</reference>
<dbReference type="RefSeq" id="WP_207181615.1">
    <property type="nucleotide sequence ID" value="NZ_AP024145.1"/>
</dbReference>
<dbReference type="SUPFAM" id="SSF88874">
    <property type="entry name" value="Receptor-binding domain of short tail fibre protein gp12"/>
    <property type="match status" value="1"/>
</dbReference>
<evidence type="ECO:0000313" key="2">
    <source>
        <dbReference type="EMBL" id="BCM82425.1"/>
    </source>
</evidence>
<proteinExistence type="predicted"/>
<sequence>MEPMLGMIFMVPWDWAPREYLKCQGQILDLRQYQALFSLVGNIYGGSIGQNTFGLPNLSGRTAIGTGRSTTGSAYNLAGVTGTETTTLSAANLAPHAHSATFRPTTGTQPVTIPATTGTQTATMYGVTDAPTSNSPASCLPATLAGTNKIYSNGTNKTAFAASAIKLDGPASTAQTSVNITTVTGGTVTVDPFGAATPFSNFQPSLALTFVIAVTGLYPNRPD</sequence>
<name>A0A8H8WQE0_9HYPH</name>
<accession>A0A8H8WQE0</accession>
<evidence type="ECO:0000313" key="3">
    <source>
        <dbReference type="Proteomes" id="UP000663508"/>
    </source>
</evidence>
<dbReference type="InterPro" id="IPR011083">
    <property type="entry name" value="Phage_tail_collar_dom"/>
</dbReference>
<dbReference type="KEGG" id="mind:mvi_08860"/>
<feature type="domain" description="Phage tail collar" evidence="1">
    <location>
        <begin position="6"/>
        <end position="62"/>
    </location>
</feature>
<dbReference type="AlphaFoldDB" id="A0A8H8WQE0"/>
<protein>
    <submittedName>
        <fullName evidence="2">Tail protein</fullName>
    </submittedName>
</protein>
<dbReference type="Gene3D" id="3.90.1340.10">
    <property type="entry name" value="Phage tail collar domain"/>
    <property type="match status" value="1"/>
</dbReference>
<dbReference type="InterPro" id="IPR037053">
    <property type="entry name" value="Phage_tail_collar_dom_sf"/>
</dbReference>
<dbReference type="Pfam" id="PF07484">
    <property type="entry name" value="Collar"/>
    <property type="match status" value="1"/>
</dbReference>